<proteinExistence type="predicted"/>
<keyword evidence="2" id="KW-1185">Reference proteome</keyword>
<evidence type="ECO:0000313" key="1">
    <source>
        <dbReference type="EMBL" id="KAL3768157.1"/>
    </source>
</evidence>
<evidence type="ECO:0000313" key="2">
    <source>
        <dbReference type="Proteomes" id="UP001530400"/>
    </source>
</evidence>
<comment type="caution">
    <text evidence="1">The sequence shown here is derived from an EMBL/GenBank/DDBJ whole genome shotgun (WGS) entry which is preliminary data.</text>
</comment>
<dbReference type="Proteomes" id="UP001530400">
    <property type="component" value="Unassembled WGS sequence"/>
</dbReference>
<reference evidence="1 2" key="1">
    <citation type="submission" date="2024-10" db="EMBL/GenBank/DDBJ databases">
        <title>Updated reference genomes for cyclostephanoid diatoms.</title>
        <authorList>
            <person name="Roberts W.R."/>
            <person name="Alverson A.J."/>
        </authorList>
    </citation>
    <scope>NUCLEOTIDE SEQUENCE [LARGE SCALE GENOMIC DNA]</scope>
    <source>
        <strain evidence="1 2">AJA010-31</strain>
    </source>
</reference>
<name>A0ABD3N0U8_9STRA</name>
<dbReference type="EMBL" id="JALLPJ020001352">
    <property type="protein sequence ID" value="KAL3768157.1"/>
    <property type="molecule type" value="Genomic_DNA"/>
</dbReference>
<organism evidence="1 2">
    <name type="scientific">Cyclotella atomus</name>
    <dbReference type="NCBI Taxonomy" id="382360"/>
    <lineage>
        <taxon>Eukaryota</taxon>
        <taxon>Sar</taxon>
        <taxon>Stramenopiles</taxon>
        <taxon>Ochrophyta</taxon>
        <taxon>Bacillariophyta</taxon>
        <taxon>Coscinodiscophyceae</taxon>
        <taxon>Thalassiosirophycidae</taxon>
        <taxon>Stephanodiscales</taxon>
        <taxon>Stephanodiscaceae</taxon>
        <taxon>Cyclotella</taxon>
    </lineage>
</organism>
<accession>A0ABD3N0U8</accession>
<gene>
    <name evidence="1" type="ORF">ACHAWO_006527</name>
</gene>
<protein>
    <submittedName>
        <fullName evidence="1">Uncharacterized protein</fullName>
    </submittedName>
</protein>
<sequence length="267" mass="30687">MSTNELYTVLDVMGVNIYSCLLPSELHALTLTSKHLSNDVPQHLVRTCIEVFSQSVGYSIEDKSGNHFSVGFAKGGAFPSKGELVKSHLRHIHRDGLRICDTESEEESMEQATALLRQDKACFLPFTHPDGDENVMISPRYNFCGRRGLISSEEALSSMWIYKCKVMKSRDFLRRAWVYRHLGINKNQANTFTRLDLIRAWVYCLMRLKQARVICESSFDVNWQALNLDVPDKDAIQLSGYRERTDSYFIRSELGDVITVEQYQMRI</sequence>
<dbReference type="AlphaFoldDB" id="A0ABD3N0U8"/>